<dbReference type="GO" id="GO:0006355">
    <property type="term" value="P:regulation of DNA-templated transcription"/>
    <property type="evidence" value="ECO:0007669"/>
    <property type="project" value="InterPro"/>
</dbReference>
<sequence>MAKQMEFLCNQAGLERRLSTGLYRQSSEESSPNGLTPDPLDGQGERPLNLRISGLSNRHMSHISLDGEAPGVKSLCSDLSRQYAGGEAKSQLPEGLGILKDFPHSAFNNLDRKVIKTEPEDTR</sequence>
<dbReference type="Proteomes" id="UP000018936">
    <property type="component" value="Unassembled WGS sequence"/>
</dbReference>
<dbReference type="EMBL" id="AZIM01001538">
    <property type="protein sequence ID" value="ETE66535.1"/>
    <property type="molecule type" value="Genomic_DNA"/>
</dbReference>
<dbReference type="GO" id="GO:0005634">
    <property type="term" value="C:nucleus"/>
    <property type="evidence" value="ECO:0007669"/>
    <property type="project" value="InterPro"/>
</dbReference>
<feature type="non-terminal residue" evidence="3">
    <location>
        <position position="1"/>
    </location>
</feature>
<dbReference type="InterPro" id="IPR006986">
    <property type="entry name" value="Nab1_C"/>
</dbReference>
<dbReference type="OrthoDB" id="10028556at2759"/>
<feature type="domain" description="Nab1 C-terminal" evidence="2">
    <location>
        <begin position="1"/>
        <end position="122"/>
    </location>
</feature>
<gene>
    <name evidence="3" type="ORF">L345_07685</name>
</gene>
<evidence type="ECO:0000259" key="2">
    <source>
        <dbReference type="Pfam" id="PF04902"/>
    </source>
</evidence>
<feature type="region of interest" description="Disordered" evidence="1">
    <location>
        <begin position="19"/>
        <end position="48"/>
    </location>
</feature>
<keyword evidence="4" id="KW-1185">Reference proteome</keyword>
<dbReference type="GO" id="GO:0003712">
    <property type="term" value="F:transcription coregulator activity"/>
    <property type="evidence" value="ECO:0007669"/>
    <property type="project" value="InterPro"/>
</dbReference>
<name>V8NWV0_OPHHA</name>
<dbReference type="AlphaFoldDB" id="V8NWV0"/>
<feature type="compositionally biased region" description="Polar residues" evidence="1">
    <location>
        <begin position="22"/>
        <end position="34"/>
    </location>
</feature>
<reference evidence="3 4" key="1">
    <citation type="journal article" date="2013" name="Proc. Natl. Acad. Sci. U.S.A.">
        <title>The king cobra genome reveals dynamic gene evolution and adaptation in the snake venom system.</title>
        <authorList>
            <person name="Vonk F.J."/>
            <person name="Casewell N.R."/>
            <person name="Henkel C.V."/>
            <person name="Heimberg A.M."/>
            <person name="Jansen H.J."/>
            <person name="McCleary R.J."/>
            <person name="Kerkkamp H.M."/>
            <person name="Vos R.A."/>
            <person name="Guerreiro I."/>
            <person name="Calvete J.J."/>
            <person name="Wuster W."/>
            <person name="Woods A.E."/>
            <person name="Logan J.M."/>
            <person name="Harrison R.A."/>
            <person name="Castoe T.A."/>
            <person name="de Koning A.P."/>
            <person name="Pollock D.D."/>
            <person name="Yandell M."/>
            <person name="Calderon D."/>
            <person name="Renjifo C."/>
            <person name="Currier R.B."/>
            <person name="Salgado D."/>
            <person name="Pla D."/>
            <person name="Sanz L."/>
            <person name="Hyder A.S."/>
            <person name="Ribeiro J.M."/>
            <person name="Arntzen J.W."/>
            <person name="van den Thillart G.E."/>
            <person name="Boetzer M."/>
            <person name="Pirovano W."/>
            <person name="Dirks R.P."/>
            <person name="Spaink H.P."/>
            <person name="Duboule D."/>
            <person name="McGlinn E."/>
            <person name="Kini R.M."/>
            <person name="Richardson M.K."/>
        </authorList>
    </citation>
    <scope>NUCLEOTIDE SEQUENCE</scope>
    <source>
        <tissue evidence="3">Blood</tissue>
    </source>
</reference>
<evidence type="ECO:0000256" key="1">
    <source>
        <dbReference type="SAM" id="MobiDB-lite"/>
    </source>
</evidence>
<evidence type="ECO:0000313" key="4">
    <source>
        <dbReference type="Proteomes" id="UP000018936"/>
    </source>
</evidence>
<comment type="caution">
    <text evidence="3">The sequence shown here is derived from an EMBL/GenBank/DDBJ whole genome shotgun (WGS) entry which is preliminary data.</text>
</comment>
<protein>
    <recommendedName>
        <fullName evidence="2">Nab1 C-terminal domain-containing protein</fullName>
    </recommendedName>
</protein>
<dbReference type="Pfam" id="PF04902">
    <property type="entry name" value="Nab1"/>
    <property type="match status" value="1"/>
</dbReference>
<evidence type="ECO:0000313" key="3">
    <source>
        <dbReference type="EMBL" id="ETE66535.1"/>
    </source>
</evidence>
<organism evidence="3 4">
    <name type="scientific">Ophiophagus hannah</name>
    <name type="common">King cobra</name>
    <name type="synonym">Naja hannah</name>
    <dbReference type="NCBI Taxonomy" id="8665"/>
    <lineage>
        <taxon>Eukaryota</taxon>
        <taxon>Metazoa</taxon>
        <taxon>Chordata</taxon>
        <taxon>Craniata</taxon>
        <taxon>Vertebrata</taxon>
        <taxon>Euteleostomi</taxon>
        <taxon>Lepidosauria</taxon>
        <taxon>Squamata</taxon>
        <taxon>Bifurcata</taxon>
        <taxon>Unidentata</taxon>
        <taxon>Episquamata</taxon>
        <taxon>Toxicofera</taxon>
        <taxon>Serpentes</taxon>
        <taxon>Colubroidea</taxon>
        <taxon>Elapidae</taxon>
        <taxon>Elapinae</taxon>
        <taxon>Ophiophagus</taxon>
    </lineage>
</organism>
<accession>V8NWV0</accession>
<proteinExistence type="predicted"/>